<comment type="subcellular location">
    <subcellularLocation>
        <location evidence="1">Cytoplasm</location>
        <location evidence="1">Cytoskeleton</location>
        <location evidence="1">Spindle</location>
    </subcellularLocation>
</comment>
<dbReference type="SUPFAM" id="SSF74924">
    <property type="entry name" value="Cap-Gly domain"/>
    <property type="match status" value="1"/>
</dbReference>
<dbReference type="EMBL" id="CAJNJA010076674">
    <property type="protein sequence ID" value="CAE7918183.1"/>
    <property type="molecule type" value="Genomic_DNA"/>
</dbReference>
<dbReference type="Proteomes" id="UP000601435">
    <property type="component" value="Unassembled WGS sequence"/>
</dbReference>
<evidence type="ECO:0000259" key="8">
    <source>
        <dbReference type="PROSITE" id="PS50245"/>
    </source>
</evidence>
<dbReference type="PANTHER" id="PTHR18916:SF6">
    <property type="entry name" value="DYNACTIN SUBUNIT 1"/>
    <property type="match status" value="1"/>
</dbReference>
<dbReference type="GO" id="GO:0005819">
    <property type="term" value="C:spindle"/>
    <property type="evidence" value="ECO:0007669"/>
    <property type="project" value="UniProtKB-SubCell"/>
</dbReference>
<sequence>MAEPMRASFLQTVPDSLKVGARVEALGQFTGTVKFVGTTQFAAGPWIGVELDTPDGKNDGTIQGERYFDCKAGHGIFARPAAVRSLDTLSMPGQVPESSPASTPSAAAGPQSPDSSPGAVWSRRQSIDLDLRSDICVEDRVDLTGVLSGCADEVHSLHEAVDKLIQGSASVQKAKSGSGDQALDKLTPEEEEWLNKAAESLARSFEEKLTSVLDEKLMALPAAAVAQ</sequence>
<evidence type="ECO:0000256" key="3">
    <source>
        <dbReference type="ARBA" id="ARBA00022701"/>
    </source>
</evidence>
<dbReference type="InterPro" id="IPR000938">
    <property type="entry name" value="CAP-Gly_domain"/>
</dbReference>
<evidence type="ECO:0000256" key="1">
    <source>
        <dbReference type="ARBA" id="ARBA00004186"/>
    </source>
</evidence>
<dbReference type="PROSITE" id="PS00845">
    <property type="entry name" value="CAP_GLY_1"/>
    <property type="match status" value="1"/>
</dbReference>
<evidence type="ECO:0000256" key="2">
    <source>
        <dbReference type="ARBA" id="ARBA00022490"/>
    </source>
</evidence>
<keyword evidence="4" id="KW-0243">Dynein</keyword>
<name>A0A813BQS5_9DINO</name>
<feature type="domain" description="CAP-Gly" evidence="8">
    <location>
        <begin position="37"/>
        <end position="79"/>
    </location>
</feature>
<evidence type="ECO:0000256" key="4">
    <source>
        <dbReference type="ARBA" id="ARBA00023017"/>
    </source>
</evidence>
<dbReference type="PROSITE" id="PS50245">
    <property type="entry name" value="CAP_GLY_2"/>
    <property type="match status" value="1"/>
</dbReference>
<dbReference type="GO" id="GO:0005874">
    <property type="term" value="C:microtubule"/>
    <property type="evidence" value="ECO:0007669"/>
    <property type="project" value="UniProtKB-KW"/>
</dbReference>
<evidence type="ECO:0000256" key="6">
    <source>
        <dbReference type="ARBA" id="ARBA00023212"/>
    </source>
</evidence>
<dbReference type="SMART" id="SM01052">
    <property type="entry name" value="CAP_GLY"/>
    <property type="match status" value="1"/>
</dbReference>
<dbReference type="OrthoDB" id="445876at2759"/>
<organism evidence="9 10">
    <name type="scientific">Symbiodinium necroappetens</name>
    <dbReference type="NCBI Taxonomy" id="1628268"/>
    <lineage>
        <taxon>Eukaryota</taxon>
        <taxon>Sar</taxon>
        <taxon>Alveolata</taxon>
        <taxon>Dinophyceae</taxon>
        <taxon>Suessiales</taxon>
        <taxon>Symbiodiniaceae</taxon>
        <taxon>Symbiodinium</taxon>
    </lineage>
</organism>
<dbReference type="Pfam" id="PF01302">
    <property type="entry name" value="CAP_GLY"/>
    <property type="match status" value="1"/>
</dbReference>
<evidence type="ECO:0000256" key="5">
    <source>
        <dbReference type="ARBA" id="ARBA00023054"/>
    </source>
</evidence>
<keyword evidence="3" id="KW-0493">Microtubule</keyword>
<dbReference type="Gene3D" id="2.30.30.190">
    <property type="entry name" value="CAP Gly-rich-like domain"/>
    <property type="match status" value="1"/>
</dbReference>
<proteinExistence type="predicted"/>
<keyword evidence="10" id="KW-1185">Reference proteome</keyword>
<feature type="region of interest" description="Disordered" evidence="7">
    <location>
        <begin position="90"/>
        <end position="121"/>
    </location>
</feature>
<evidence type="ECO:0000256" key="7">
    <source>
        <dbReference type="SAM" id="MobiDB-lite"/>
    </source>
</evidence>
<dbReference type="InterPro" id="IPR036859">
    <property type="entry name" value="CAP-Gly_dom_sf"/>
</dbReference>
<evidence type="ECO:0000313" key="9">
    <source>
        <dbReference type="EMBL" id="CAE7918183.1"/>
    </source>
</evidence>
<dbReference type="PANTHER" id="PTHR18916">
    <property type="entry name" value="DYNACTIN 1-RELATED MICROTUBULE-BINDING"/>
    <property type="match status" value="1"/>
</dbReference>
<reference evidence="9" key="1">
    <citation type="submission" date="2021-02" db="EMBL/GenBank/DDBJ databases">
        <authorList>
            <person name="Dougan E. K."/>
            <person name="Rhodes N."/>
            <person name="Thang M."/>
            <person name="Chan C."/>
        </authorList>
    </citation>
    <scope>NUCLEOTIDE SEQUENCE</scope>
</reference>
<comment type="caution">
    <text evidence="9">The sequence shown here is derived from an EMBL/GenBank/DDBJ whole genome shotgun (WGS) entry which is preliminary data.</text>
</comment>
<keyword evidence="5" id="KW-0175">Coiled coil</keyword>
<dbReference type="GO" id="GO:0030286">
    <property type="term" value="C:dynein complex"/>
    <property type="evidence" value="ECO:0007669"/>
    <property type="project" value="UniProtKB-KW"/>
</dbReference>
<keyword evidence="6" id="KW-0206">Cytoskeleton</keyword>
<dbReference type="AlphaFoldDB" id="A0A813BQS5"/>
<feature type="compositionally biased region" description="Low complexity" evidence="7">
    <location>
        <begin position="96"/>
        <end position="113"/>
    </location>
</feature>
<gene>
    <name evidence="9" type="primary">DCTN1</name>
    <name evidence="9" type="ORF">SNEC2469_LOCUS31527</name>
</gene>
<keyword evidence="2" id="KW-0963">Cytoplasm</keyword>
<protein>
    <submittedName>
        <fullName evidence="9">DCTN1 protein</fullName>
    </submittedName>
</protein>
<evidence type="ECO:0000313" key="10">
    <source>
        <dbReference type="Proteomes" id="UP000601435"/>
    </source>
</evidence>
<accession>A0A813BQS5</accession>